<dbReference type="InterPro" id="IPR000742">
    <property type="entry name" value="EGF"/>
</dbReference>
<dbReference type="STRING" id="448385.sce2208"/>
<evidence type="ECO:0000313" key="3">
    <source>
        <dbReference type="Proteomes" id="UP000002139"/>
    </source>
</evidence>
<name>A9FWD3_SORC5</name>
<dbReference type="Proteomes" id="UP000002139">
    <property type="component" value="Chromosome"/>
</dbReference>
<dbReference type="BioCyc" id="SCEL448385:SCE_RS11330-MONOMER"/>
<sequence length="493" mass="50381">MTLRYGLWATALALVAGCADDGGEAPPLNCGEGRVCTCAPGDDRPECNPCQEGYRPALVGSDCVPTCNAPDVDCGEAGVCQETASGAACRCDPGHAGDSCERCEPGLTRNDAGRCVTALSAPALLTLSVVGSERVLGALVPPDWSFRPLASVPSTVTDVAYDAGSGRVFALNGGRLSTLDLASGAVMDLTSADADLGSALSLDPAGNRALSASADAIYEIDLDTFQAEELSAVGARALEYDPSRARILGLDEAGATFELADSAPEHVGQTQGSDWLAMAFDPGSARAYLLGSEAESREDRLLRYCAGALARFGAVPAWHASRVVDASSGSTAPLTLAYEGADPALIVADLGAQPIDAVTIAVDHPDAAVCVVDDGGGAAELEIALSASLRAGFLLVAAPGRPVSVDATARPADASYSFIVHTDEGLSVSGPIEGITGHDTASWEALALDSITNFPERRAATLALMDWASQATLEVRLAHEPAGNALAWVAEVP</sequence>
<dbReference type="SUPFAM" id="SSF50969">
    <property type="entry name" value="YVTN repeat-like/Quinoprotein amine dehydrogenase"/>
    <property type="match status" value="1"/>
</dbReference>
<dbReference type="InterPro" id="IPR011044">
    <property type="entry name" value="Quino_amine_DH_bsu"/>
</dbReference>
<dbReference type="PROSITE" id="PS00022">
    <property type="entry name" value="EGF_1"/>
    <property type="match status" value="1"/>
</dbReference>
<dbReference type="SUPFAM" id="SSF57184">
    <property type="entry name" value="Growth factor receptor domain"/>
    <property type="match status" value="1"/>
</dbReference>
<feature type="domain" description="EGF-like" evidence="1">
    <location>
        <begin position="64"/>
        <end position="101"/>
    </location>
</feature>
<dbReference type="InterPro" id="IPR015943">
    <property type="entry name" value="WD40/YVTN_repeat-like_dom_sf"/>
</dbReference>
<dbReference type="AlphaFoldDB" id="A9FWD3"/>
<evidence type="ECO:0000313" key="2">
    <source>
        <dbReference type="EMBL" id="CAN92367.1"/>
    </source>
</evidence>
<dbReference type="RefSeq" id="WP_012234842.1">
    <property type="nucleotide sequence ID" value="NC_010162.1"/>
</dbReference>
<dbReference type="Gene3D" id="2.130.10.10">
    <property type="entry name" value="YVTN repeat-like/Quinoprotein amine dehydrogenase"/>
    <property type="match status" value="1"/>
</dbReference>
<proteinExistence type="predicted"/>
<accession>A9FWD3</accession>
<evidence type="ECO:0000259" key="1">
    <source>
        <dbReference type="PROSITE" id="PS50026"/>
    </source>
</evidence>
<organism evidence="2 3">
    <name type="scientific">Sorangium cellulosum (strain So ce56)</name>
    <name type="common">Polyangium cellulosum (strain So ce56)</name>
    <dbReference type="NCBI Taxonomy" id="448385"/>
    <lineage>
        <taxon>Bacteria</taxon>
        <taxon>Pseudomonadati</taxon>
        <taxon>Myxococcota</taxon>
        <taxon>Polyangia</taxon>
        <taxon>Polyangiales</taxon>
        <taxon>Polyangiaceae</taxon>
        <taxon>Sorangium</taxon>
    </lineage>
</organism>
<dbReference type="HOGENOM" id="CLU_553103_0_0_7"/>
<gene>
    <name evidence="2" type="ordered locus">sce2208</name>
</gene>
<keyword evidence="3" id="KW-1185">Reference proteome</keyword>
<dbReference type="CDD" id="cd19941">
    <property type="entry name" value="TIL"/>
    <property type="match status" value="1"/>
</dbReference>
<dbReference type="SMART" id="SM00181">
    <property type="entry name" value="EGF"/>
    <property type="match status" value="2"/>
</dbReference>
<dbReference type="PROSITE" id="PS50026">
    <property type="entry name" value="EGF_3"/>
    <property type="match status" value="1"/>
</dbReference>
<reference evidence="2 3" key="1">
    <citation type="journal article" date="2007" name="Nat. Biotechnol.">
        <title>Complete genome sequence of the myxobacterium Sorangium cellulosum.</title>
        <authorList>
            <person name="Schneiker S."/>
            <person name="Perlova O."/>
            <person name="Kaiser O."/>
            <person name="Gerth K."/>
            <person name="Alici A."/>
            <person name="Altmeyer M.O."/>
            <person name="Bartels D."/>
            <person name="Bekel T."/>
            <person name="Beyer S."/>
            <person name="Bode E."/>
            <person name="Bode H.B."/>
            <person name="Bolten C.J."/>
            <person name="Choudhuri J.V."/>
            <person name="Doss S."/>
            <person name="Elnakady Y.A."/>
            <person name="Frank B."/>
            <person name="Gaigalat L."/>
            <person name="Goesmann A."/>
            <person name="Groeger C."/>
            <person name="Gross F."/>
            <person name="Jelsbak L."/>
            <person name="Jelsbak L."/>
            <person name="Kalinowski J."/>
            <person name="Kegler C."/>
            <person name="Knauber T."/>
            <person name="Konietzny S."/>
            <person name="Kopp M."/>
            <person name="Krause L."/>
            <person name="Krug D."/>
            <person name="Linke B."/>
            <person name="Mahmud T."/>
            <person name="Martinez-Arias R."/>
            <person name="McHardy A.C."/>
            <person name="Merai M."/>
            <person name="Meyer F."/>
            <person name="Mormann S."/>
            <person name="Munoz-Dorado J."/>
            <person name="Perez J."/>
            <person name="Pradella S."/>
            <person name="Rachid S."/>
            <person name="Raddatz G."/>
            <person name="Rosenau F."/>
            <person name="Rueckert C."/>
            <person name="Sasse F."/>
            <person name="Scharfe M."/>
            <person name="Schuster S.C."/>
            <person name="Suen G."/>
            <person name="Treuner-Lange A."/>
            <person name="Velicer G.J."/>
            <person name="Vorholter F.-J."/>
            <person name="Weissman K.J."/>
            <person name="Welch R.D."/>
            <person name="Wenzel S.C."/>
            <person name="Whitworth D.E."/>
            <person name="Wilhelm S."/>
            <person name="Wittmann C."/>
            <person name="Bloecker H."/>
            <person name="Puehler A."/>
            <person name="Mueller R."/>
        </authorList>
    </citation>
    <scope>NUCLEOTIDE SEQUENCE [LARGE SCALE GENOMIC DNA]</scope>
    <source>
        <strain evidence="3">So ce56</strain>
    </source>
</reference>
<dbReference type="PROSITE" id="PS51257">
    <property type="entry name" value="PROKAR_LIPOPROTEIN"/>
    <property type="match status" value="1"/>
</dbReference>
<dbReference type="EMBL" id="AM746676">
    <property type="protein sequence ID" value="CAN92367.1"/>
    <property type="molecule type" value="Genomic_DNA"/>
</dbReference>
<protein>
    <recommendedName>
        <fullName evidence="1">EGF-like domain-containing protein</fullName>
    </recommendedName>
</protein>
<dbReference type="InterPro" id="IPR009030">
    <property type="entry name" value="Growth_fac_rcpt_cys_sf"/>
</dbReference>
<dbReference type="KEGG" id="scl:sce2208"/>